<dbReference type="EMBL" id="LTAZ01000005">
    <property type="protein sequence ID" value="KYH25896.1"/>
    <property type="molecule type" value="Genomic_DNA"/>
</dbReference>
<organism evidence="2 3">
    <name type="scientific">Halalkalicoccus paucihalophilus</name>
    <dbReference type="NCBI Taxonomy" id="1008153"/>
    <lineage>
        <taxon>Archaea</taxon>
        <taxon>Methanobacteriati</taxon>
        <taxon>Methanobacteriota</taxon>
        <taxon>Stenosarchaea group</taxon>
        <taxon>Halobacteria</taxon>
        <taxon>Halobacteriales</taxon>
        <taxon>Halococcaceae</taxon>
        <taxon>Halalkalicoccus</taxon>
    </lineage>
</organism>
<proteinExistence type="predicted"/>
<dbReference type="RefSeq" id="WP_066383046.1">
    <property type="nucleotide sequence ID" value="NZ_LTAZ01000005.1"/>
</dbReference>
<dbReference type="OrthoDB" id="196304at2157"/>
<dbReference type="AlphaFoldDB" id="A0A151ADZ7"/>
<evidence type="ECO:0000313" key="3">
    <source>
        <dbReference type="Proteomes" id="UP000075321"/>
    </source>
</evidence>
<evidence type="ECO:0000313" key="2">
    <source>
        <dbReference type="EMBL" id="KYH25896.1"/>
    </source>
</evidence>
<dbReference type="Pfam" id="PF25929">
    <property type="entry name" value="DUF7974"/>
    <property type="match status" value="1"/>
</dbReference>
<evidence type="ECO:0000259" key="1">
    <source>
        <dbReference type="Pfam" id="PF25929"/>
    </source>
</evidence>
<feature type="domain" description="DUF7974" evidence="1">
    <location>
        <begin position="41"/>
        <end position="176"/>
    </location>
</feature>
<reference evidence="2 3" key="1">
    <citation type="submission" date="2016-02" db="EMBL/GenBank/DDBJ databases">
        <title>Genome sequence of Halalkalicoccus paucihalophilus DSM 24557.</title>
        <authorList>
            <person name="Poehlein A."/>
            <person name="Daniel R."/>
        </authorList>
    </citation>
    <scope>NUCLEOTIDE SEQUENCE [LARGE SCALE GENOMIC DNA]</scope>
    <source>
        <strain evidence="2 3">DSM 24557</strain>
    </source>
</reference>
<sequence>MRRIYESEALHRDDDRFTPAERRGDELQAMRSVDGTALSRRLVPDWLRHRAISVEVSTPKTAYTPHESIPFRVTMTNSIPFPITFRTRSPLLWTWYVDGVAEASRVSLRDPPDEPGEFRFARGERKRFVKRWEQAFRVSKREWESAGTGEFTIGAGLNVENASEKGLTDETTVRIVPEGYEQADRTAETG</sequence>
<gene>
    <name evidence="2" type="ORF">HAPAU_25740</name>
</gene>
<name>A0A151ADZ7_9EURY</name>
<dbReference type="InterPro" id="IPR058280">
    <property type="entry name" value="DUF7974"/>
</dbReference>
<dbReference type="PATRIC" id="fig|1008153.3.peg.2623"/>
<dbReference type="Proteomes" id="UP000075321">
    <property type="component" value="Unassembled WGS sequence"/>
</dbReference>
<comment type="caution">
    <text evidence="2">The sequence shown here is derived from an EMBL/GenBank/DDBJ whole genome shotgun (WGS) entry which is preliminary data.</text>
</comment>
<accession>A0A151ADZ7</accession>
<protein>
    <recommendedName>
        <fullName evidence="1">DUF7974 domain-containing protein</fullName>
    </recommendedName>
</protein>
<keyword evidence="3" id="KW-1185">Reference proteome</keyword>